<dbReference type="Gene3D" id="3.40.50.880">
    <property type="match status" value="1"/>
</dbReference>
<dbReference type="PANTHER" id="PTHR48094:SF12">
    <property type="entry name" value="PARKINSON DISEASE PROTEIN 7 HOMOLOG"/>
    <property type="match status" value="1"/>
</dbReference>
<proteinExistence type="predicted"/>
<dbReference type="RefSeq" id="WP_184451971.1">
    <property type="nucleotide sequence ID" value="NZ_JACHMK010000001.1"/>
</dbReference>
<organism evidence="2 3">
    <name type="scientific">Schaalia hyovaginalis</name>
    <dbReference type="NCBI Taxonomy" id="29316"/>
    <lineage>
        <taxon>Bacteria</taxon>
        <taxon>Bacillati</taxon>
        <taxon>Actinomycetota</taxon>
        <taxon>Actinomycetes</taxon>
        <taxon>Actinomycetales</taxon>
        <taxon>Actinomycetaceae</taxon>
        <taxon>Schaalia</taxon>
    </lineage>
</organism>
<feature type="domain" description="DJ-1/PfpI" evidence="1">
    <location>
        <begin position="12"/>
        <end position="175"/>
    </location>
</feature>
<evidence type="ECO:0000313" key="2">
    <source>
        <dbReference type="EMBL" id="MBB6334172.1"/>
    </source>
</evidence>
<gene>
    <name evidence="2" type="ORF">HD592_000737</name>
</gene>
<dbReference type="CDD" id="cd03135">
    <property type="entry name" value="GATase1_DJ-1"/>
    <property type="match status" value="1"/>
</dbReference>
<name>A0A923E3K2_9ACTO</name>
<evidence type="ECO:0000313" key="3">
    <source>
        <dbReference type="Proteomes" id="UP000617426"/>
    </source>
</evidence>
<reference evidence="2" key="1">
    <citation type="submission" date="2020-08" db="EMBL/GenBank/DDBJ databases">
        <title>Sequencing the genomes of 1000 actinobacteria strains.</title>
        <authorList>
            <person name="Klenk H.-P."/>
        </authorList>
    </citation>
    <scope>NUCLEOTIDE SEQUENCE</scope>
    <source>
        <strain evidence="2">DSM 10695</strain>
    </source>
</reference>
<dbReference type="AlphaFoldDB" id="A0A923E3K2"/>
<dbReference type="PANTHER" id="PTHR48094">
    <property type="entry name" value="PROTEIN/NUCLEIC ACID DEGLYCASE DJ-1-RELATED"/>
    <property type="match status" value="1"/>
</dbReference>
<evidence type="ECO:0000259" key="1">
    <source>
        <dbReference type="Pfam" id="PF01965"/>
    </source>
</evidence>
<dbReference type="InterPro" id="IPR002818">
    <property type="entry name" value="DJ-1/PfpI"/>
</dbReference>
<dbReference type="Proteomes" id="UP000617426">
    <property type="component" value="Unassembled WGS sequence"/>
</dbReference>
<comment type="caution">
    <text evidence="2">The sequence shown here is derived from an EMBL/GenBank/DDBJ whole genome shotgun (WGS) entry which is preliminary data.</text>
</comment>
<protein>
    <submittedName>
        <fullName evidence="2">4-methyl-5(B-hydroxyethyl)-thiazole monophosphate biosynthesis</fullName>
    </submittedName>
</protein>
<dbReference type="EMBL" id="JACHMK010000001">
    <property type="protein sequence ID" value="MBB6334172.1"/>
    <property type="molecule type" value="Genomic_DNA"/>
</dbReference>
<dbReference type="SUPFAM" id="SSF52317">
    <property type="entry name" value="Class I glutamine amidotransferase-like"/>
    <property type="match status" value="1"/>
</dbReference>
<dbReference type="GO" id="GO:0005737">
    <property type="term" value="C:cytoplasm"/>
    <property type="evidence" value="ECO:0007669"/>
    <property type="project" value="TreeGrafter"/>
</dbReference>
<dbReference type="NCBIfam" id="TIGR01383">
    <property type="entry name" value="not_thiJ"/>
    <property type="match status" value="1"/>
</dbReference>
<keyword evidence="3" id="KW-1185">Reference proteome</keyword>
<sequence>MPAPAEPATDASVGVLLAPGFEEVEALAVVDALFRAGVRADLISVEGTADVVSSHGVRIGSDLALDDADLASYAILFLPGGMPGTTNLSANPVIGAEIDRRARAGLPIAAICAAPSILAERGHLAGRTATANPGFMNVLEDAGAHTVLTPVALDGRIFTSRGAGTALELGIALVALLRGEAEAERVANALVHR</sequence>
<dbReference type="Pfam" id="PF01965">
    <property type="entry name" value="DJ-1_PfpI"/>
    <property type="match status" value="1"/>
</dbReference>
<dbReference type="InterPro" id="IPR006287">
    <property type="entry name" value="DJ-1"/>
</dbReference>
<accession>A0A923E3K2</accession>
<dbReference type="InterPro" id="IPR050325">
    <property type="entry name" value="Prot/Nucl_acid_deglycase"/>
</dbReference>
<dbReference type="InterPro" id="IPR029062">
    <property type="entry name" value="Class_I_gatase-like"/>
</dbReference>